<gene>
    <name evidence="1" type="ORF">SLEP1_g18160</name>
</gene>
<dbReference type="EMBL" id="BPVZ01000024">
    <property type="protein sequence ID" value="GKV06260.1"/>
    <property type="molecule type" value="Genomic_DNA"/>
</dbReference>
<protein>
    <submittedName>
        <fullName evidence="1">Uncharacterized protein</fullName>
    </submittedName>
</protein>
<evidence type="ECO:0000313" key="2">
    <source>
        <dbReference type="Proteomes" id="UP001054252"/>
    </source>
</evidence>
<accession>A0AAV5J5U4</accession>
<name>A0AAV5J5U4_9ROSI</name>
<dbReference type="AlphaFoldDB" id="A0AAV5J5U4"/>
<dbReference type="Proteomes" id="UP001054252">
    <property type="component" value="Unassembled WGS sequence"/>
</dbReference>
<keyword evidence="2" id="KW-1185">Reference proteome</keyword>
<proteinExistence type="predicted"/>
<comment type="caution">
    <text evidence="1">The sequence shown here is derived from an EMBL/GenBank/DDBJ whole genome shotgun (WGS) entry which is preliminary data.</text>
</comment>
<evidence type="ECO:0000313" key="1">
    <source>
        <dbReference type="EMBL" id="GKV06260.1"/>
    </source>
</evidence>
<reference evidence="1 2" key="1">
    <citation type="journal article" date="2021" name="Commun. Biol.">
        <title>The genome of Shorea leprosula (Dipterocarpaceae) highlights the ecological relevance of drought in aseasonal tropical rainforests.</title>
        <authorList>
            <person name="Ng K.K.S."/>
            <person name="Kobayashi M.J."/>
            <person name="Fawcett J.A."/>
            <person name="Hatakeyama M."/>
            <person name="Paape T."/>
            <person name="Ng C.H."/>
            <person name="Ang C.C."/>
            <person name="Tnah L.H."/>
            <person name="Lee C.T."/>
            <person name="Nishiyama T."/>
            <person name="Sese J."/>
            <person name="O'Brien M.J."/>
            <person name="Copetti D."/>
            <person name="Mohd Noor M.I."/>
            <person name="Ong R.C."/>
            <person name="Putra M."/>
            <person name="Sireger I.Z."/>
            <person name="Indrioko S."/>
            <person name="Kosugi Y."/>
            <person name="Izuno A."/>
            <person name="Isagi Y."/>
            <person name="Lee S.L."/>
            <person name="Shimizu K.K."/>
        </authorList>
    </citation>
    <scope>NUCLEOTIDE SEQUENCE [LARGE SCALE GENOMIC DNA]</scope>
    <source>
        <strain evidence="1">214</strain>
    </source>
</reference>
<organism evidence="1 2">
    <name type="scientific">Rubroshorea leprosula</name>
    <dbReference type="NCBI Taxonomy" id="152421"/>
    <lineage>
        <taxon>Eukaryota</taxon>
        <taxon>Viridiplantae</taxon>
        <taxon>Streptophyta</taxon>
        <taxon>Embryophyta</taxon>
        <taxon>Tracheophyta</taxon>
        <taxon>Spermatophyta</taxon>
        <taxon>Magnoliopsida</taxon>
        <taxon>eudicotyledons</taxon>
        <taxon>Gunneridae</taxon>
        <taxon>Pentapetalae</taxon>
        <taxon>rosids</taxon>
        <taxon>malvids</taxon>
        <taxon>Malvales</taxon>
        <taxon>Dipterocarpaceae</taxon>
        <taxon>Rubroshorea</taxon>
    </lineage>
</organism>
<sequence length="162" mass="18248">MGFKGRIRFDPVGSDPLMVGLKFTSFVGLSLSVEPQCGVPHSPPLFNDWPGPNKRSDFFLLRLTPAPVPVSGRVEKFMILLLNMLFEFCVTMPFIASMLNALYASPGKVEEPFFFCDFELIDLGCLIDCELKEHKAKRGFLYSCSWEEKGSNSSMHVNFSQH</sequence>